<organism evidence="1 2">
    <name type="scientific">Pedobacter gandavensis</name>
    <dbReference type="NCBI Taxonomy" id="2679963"/>
    <lineage>
        <taxon>Bacteria</taxon>
        <taxon>Pseudomonadati</taxon>
        <taxon>Bacteroidota</taxon>
        <taxon>Sphingobacteriia</taxon>
        <taxon>Sphingobacteriales</taxon>
        <taxon>Sphingobacteriaceae</taxon>
        <taxon>Pedobacter</taxon>
    </lineage>
</organism>
<gene>
    <name evidence="1" type="ORF">GM920_15800</name>
</gene>
<evidence type="ECO:0000313" key="2">
    <source>
        <dbReference type="Proteomes" id="UP000636110"/>
    </source>
</evidence>
<proteinExistence type="predicted"/>
<reference evidence="1 2" key="1">
    <citation type="submission" date="2019-11" db="EMBL/GenBank/DDBJ databases">
        <title>Description of Pedobacter sp. LMG 31462T.</title>
        <authorList>
            <person name="Carlier A."/>
            <person name="Qi S."/>
            <person name="Vandamme P."/>
        </authorList>
    </citation>
    <scope>NUCLEOTIDE SEQUENCE [LARGE SCALE GENOMIC DNA]</scope>
    <source>
        <strain evidence="1 2">LMG 31462</strain>
    </source>
</reference>
<protein>
    <recommendedName>
        <fullName evidence="3">AsmA-like C-terminal domain-containing protein</fullName>
    </recommendedName>
</protein>
<comment type="caution">
    <text evidence="1">The sequence shown here is derived from an EMBL/GenBank/DDBJ whole genome shotgun (WGS) entry which is preliminary data.</text>
</comment>
<dbReference type="Proteomes" id="UP000636110">
    <property type="component" value="Unassembled WGS sequence"/>
</dbReference>
<dbReference type="EMBL" id="WNXC01000006">
    <property type="protein sequence ID" value="MBB2150361.1"/>
    <property type="molecule type" value="Genomic_DNA"/>
</dbReference>
<evidence type="ECO:0008006" key="3">
    <source>
        <dbReference type="Google" id="ProtNLM"/>
    </source>
</evidence>
<sequence>MENILLSGNVKWSTAAEVLHRNTIDQVGVHFSGVGPFHCHSGQITLTEKAIYLSGDVDLSFDLGDLEQLYIGFDDVFPRTLVKNFGMTAQPLRFQVGAGIGALYLFIDYNMMAFTNNTLWFNSIKSMLEQVD</sequence>
<name>A0ABR6EZF5_9SPHI</name>
<keyword evidence="2" id="KW-1185">Reference proteome</keyword>
<evidence type="ECO:0000313" key="1">
    <source>
        <dbReference type="EMBL" id="MBB2150361.1"/>
    </source>
</evidence>
<accession>A0ABR6EZF5</accession>
<dbReference type="RefSeq" id="WP_182959275.1">
    <property type="nucleotide sequence ID" value="NZ_WNXC01000006.1"/>
</dbReference>